<reference evidence="7 8" key="1">
    <citation type="submission" date="2023-12" db="EMBL/GenBank/DDBJ databases">
        <title>A high-quality genome assembly for Dillenia turbinata (Dilleniales).</title>
        <authorList>
            <person name="Chanderbali A."/>
        </authorList>
    </citation>
    <scope>NUCLEOTIDE SEQUENCE [LARGE SCALE GENOMIC DNA]</scope>
    <source>
        <strain evidence="7">LSX21</strain>
        <tissue evidence="7">Leaf</tissue>
    </source>
</reference>
<dbReference type="Proteomes" id="UP001370490">
    <property type="component" value="Unassembled WGS sequence"/>
</dbReference>
<proteinExistence type="inferred from homology"/>
<feature type="transmembrane region" description="Helical" evidence="6">
    <location>
        <begin position="208"/>
        <end position="225"/>
    </location>
</feature>
<dbReference type="Pfam" id="PF03248">
    <property type="entry name" value="Rer1"/>
    <property type="match status" value="1"/>
</dbReference>
<evidence type="ECO:0000256" key="3">
    <source>
        <dbReference type="ARBA" id="ARBA00022692"/>
    </source>
</evidence>
<name>A0AAN8UVB7_9MAGN</name>
<dbReference type="GO" id="GO:0005783">
    <property type="term" value="C:endoplasmic reticulum"/>
    <property type="evidence" value="ECO:0007669"/>
    <property type="project" value="GOC"/>
</dbReference>
<feature type="transmembrane region" description="Helical" evidence="6">
    <location>
        <begin position="131"/>
        <end position="149"/>
    </location>
</feature>
<evidence type="ECO:0000256" key="2">
    <source>
        <dbReference type="ARBA" id="ARBA00006070"/>
    </source>
</evidence>
<sequence length="262" mass="29672">CAGAKDGPGGEEEGGIFICLGIVSSASLWEIWSVRSGNQTDLMMGASVSGLNCYLDRRSLQKEALAFMDGMSSDGGPATVPPLAQWRNDFARVFRYYLDRSTPHTVERWLGTLVAAAIYILRAYYVQGFYIVSYGLGIYVLNLLIGFMSPKVDPELEALDGASLPTRGSDEFRPFVRRLPEFKFWYSTTKAFIVAFIMTFISLFDVPVFWPILLCYWIVLFVLTMKRQIMHMIKYKYVPFSFGKQKYTRSGPSVRTSGLRRD</sequence>
<comment type="caution">
    <text evidence="7">The sequence shown here is derived from an EMBL/GenBank/DDBJ whole genome shotgun (WGS) entry which is preliminary data.</text>
</comment>
<comment type="subcellular location">
    <subcellularLocation>
        <location evidence="1">Membrane</location>
        <topology evidence="1">Multi-pass membrane protein</topology>
    </subcellularLocation>
</comment>
<evidence type="ECO:0000256" key="4">
    <source>
        <dbReference type="ARBA" id="ARBA00022989"/>
    </source>
</evidence>
<keyword evidence="3 6" id="KW-0812">Transmembrane</keyword>
<dbReference type="EMBL" id="JBAMMX010000018">
    <property type="protein sequence ID" value="KAK6922690.1"/>
    <property type="molecule type" value="Genomic_DNA"/>
</dbReference>
<dbReference type="PANTHER" id="PTHR10743">
    <property type="entry name" value="PROTEIN RER1"/>
    <property type="match status" value="1"/>
</dbReference>
<evidence type="ECO:0000256" key="5">
    <source>
        <dbReference type="ARBA" id="ARBA00023136"/>
    </source>
</evidence>
<dbReference type="AlphaFoldDB" id="A0AAN8UVB7"/>
<accession>A0AAN8UVB7</accession>
<organism evidence="7 8">
    <name type="scientific">Dillenia turbinata</name>
    <dbReference type="NCBI Taxonomy" id="194707"/>
    <lineage>
        <taxon>Eukaryota</taxon>
        <taxon>Viridiplantae</taxon>
        <taxon>Streptophyta</taxon>
        <taxon>Embryophyta</taxon>
        <taxon>Tracheophyta</taxon>
        <taxon>Spermatophyta</taxon>
        <taxon>Magnoliopsida</taxon>
        <taxon>eudicotyledons</taxon>
        <taxon>Gunneridae</taxon>
        <taxon>Pentapetalae</taxon>
        <taxon>Dilleniales</taxon>
        <taxon>Dilleniaceae</taxon>
        <taxon>Dillenia</taxon>
    </lineage>
</organism>
<dbReference type="PANTHER" id="PTHR10743:SF0">
    <property type="entry name" value="PROTEIN RER1"/>
    <property type="match status" value="1"/>
</dbReference>
<dbReference type="InterPro" id="IPR004932">
    <property type="entry name" value="Rer1"/>
</dbReference>
<evidence type="ECO:0000256" key="6">
    <source>
        <dbReference type="SAM" id="Phobius"/>
    </source>
</evidence>
<evidence type="ECO:0000313" key="8">
    <source>
        <dbReference type="Proteomes" id="UP001370490"/>
    </source>
</evidence>
<dbReference type="GO" id="GO:0006890">
    <property type="term" value="P:retrograde vesicle-mediated transport, Golgi to endoplasmic reticulum"/>
    <property type="evidence" value="ECO:0007669"/>
    <property type="project" value="TreeGrafter"/>
</dbReference>
<keyword evidence="5 6" id="KW-0472">Membrane</keyword>
<evidence type="ECO:0000256" key="1">
    <source>
        <dbReference type="ARBA" id="ARBA00004141"/>
    </source>
</evidence>
<comment type="similarity">
    <text evidence="2">Belongs to the RER1 family.</text>
</comment>
<evidence type="ECO:0000313" key="7">
    <source>
        <dbReference type="EMBL" id="KAK6922690.1"/>
    </source>
</evidence>
<protein>
    <submittedName>
        <fullName evidence="7">Retrieval of early ER protein Rer1</fullName>
    </submittedName>
</protein>
<feature type="non-terminal residue" evidence="7">
    <location>
        <position position="1"/>
    </location>
</feature>
<dbReference type="GO" id="GO:0000139">
    <property type="term" value="C:Golgi membrane"/>
    <property type="evidence" value="ECO:0007669"/>
    <property type="project" value="TreeGrafter"/>
</dbReference>
<keyword evidence="8" id="KW-1185">Reference proteome</keyword>
<feature type="transmembrane region" description="Helical" evidence="6">
    <location>
        <begin position="15"/>
        <end position="34"/>
    </location>
</feature>
<keyword evidence="4 6" id="KW-1133">Transmembrane helix</keyword>
<gene>
    <name evidence="7" type="ORF">RJ641_010994</name>
</gene>
<dbReference type="GO" id="GO:0006621">
    <property type="term" value="P:protein retention in ER lumen"/>
    <property type="evidence" value="ECO:0007669"/>
    <property type="project" value="TreeGrafter"/>
</dbReference>